<name>A0A5J6SLG3_9BACI</name>
<organism evidence="8 9">
    <name type="scientific">Psychrobacillus glaciei</name>
    <dbReference type="NCBI Taxonomy" id="2283160"/>
    <lineage>
        <taxon>Bacteria</taxon>
        <taxon>Bacillati</taxon>
        <taxon>Bacillota</taxon>
        <taxon>Bacilli</taxon>
        <taxon>Bacillales</taxon>
        <taxon>Bacillaceae</taxon>
        <taxon>Psychrobacillus</taxon>
    </lineage>
</organism>
<dbReference type="KEGG" id="psyo:PB01_07060"/>
<dbReference type="InterPro" id="IPR036259">
    <property type="entry name" value="MFS_trans_sf"/>
</dbReference>
<protein>
    <submittedName>
        <fullName evidence="8">MFS transporter</fullName>
    </submittedName>
</protein>
<feature type="transmembrane region" description="Helical" evidence="6">
    <location>
        <begin position="134"/>
        <end position="159"/>
    </location>
</feature>
<dbReference type="RefSeq" id="WP_151699546.1">
    <property type="nucleotide sequence ID" value="NZ_CP031223.1"/>
</dbReference>
<dbReference type="OrthoDB" id="9797740at2"/>
<sequence length="407" mass="43966">MSTKTETNKKTTILLILGIIFISSSLRSPLTSVGPIISFIRDGLGISNVLAGFITTIPLLAFAIFSPLAPKIARRFGMELTLFFSILLLTAGIIIRSLGTTSLLLIGTALIGIAISFGNVLMPSLIKLKFPLQIGLLTAIFTVSMNLTAGIGAGVSYPIADGTKYGWQGALGCWAILAIIATIVWIPQIRKSKENTETRKISSTKKAKSILLNPLTWTITLCMGLQSLIFYTTAAWIPEILQSEGMQAEQSGWMLSIMQFSQLPMTFIIPIIAGRLKDQRILVVVYTALYLIGFIGLLAGPASLTLVWMIFLGLAGGASFGLVMMFFSLRSRTPIEAAELSATAQSIGYLLAAIGPVVFGFIHDETASWFVPKILFIVFILVLFVSGMHAGRDRFVSNENENSTSAL</sequence>
<proteinExistence type="predicted"/>
<feature type="transmembrane region" description="Helical" evidence="6">
    <location>
        <begin position="210"/>
        <end position="233"/>
    </location>
</feature>
<dbReference type="InterPro" id="IPR020846">
    <property type="entry name" value="MFS_dom"/>
</dbReference>
<dbReference type="EMBL" id="CP031223">
    <property type="protein sequence ID" value="QFF98609.1"/>
    <property type="molecule type" value="Genomic_DNA"/>
</dbReference>
<gene>
    <name evidence="8" type="ORF">PB01_07060</name>
</gene>
<dbReference type="CDD" id="cd17339">
    <property type="entry name" value="MFS_NIMT_CynX_like"/>
    <property type="match status" value="1"/>
</dbReference>
<feature type="transmembrane region" description="Helical" evidence="6">
    <location>
        <begin position="369"/>
        <end position="388"/>
    </location>
</feature>
<feature type="transmembrane region" description="Helical" evidence="6">
    <location>
        <begin position="101"/>
        <end position="122"/>
    </location>
</feature>
<dbReference type="Pfam" id="PF07690">
    <property type="entry name" value="MFS_1"/>
    <property type="match status" value="1"/>
</dbReference>
<evidence type="ECO:0000256" key="5">
    <source>
        <dbReference type="ARBA" id="ARBA00023136"/>
    </source>
</evidence>
<evidence type="ECO:0000256" key="4">
    <source>
        <dbReference type="ARBA" id="ARBA00022989"/>
    </source>
</evidence>
<feature type="domain" description="Major facilitator superfamily (MFS) profile" evidence="7">
    <location>
        <begin position="13"/>
        <end position="390"/>
    </location>
</feature>
<feature type="transmembrane region" description="Helical" evidence="6">
    <location>
        <begin position="281"/>
        <end position="300"/>
    </location>
</feature>
<feature type="transmembrane region" description="Helical" evidence="6">
    <location>
        <begin position="253"/>
        <end position="274"/>
    </location>
</feature>
<evidence type="ECO:0000313" key="9">
    <source>
        <dbReference type="Proteomes" id="UP000325517"/>
    </source>
</evidence>
<dbReference type="PANTHER" id="PTHR23523:SF2">
    <property type="entry name" value="2-NITROIMIDAZOLE TRANSPORTER"/>
    <property type="match status" value="1"/>
</dbReference>
<dbReference type="Gene3D" id="1.20.1250.20">
    <property type="entry name" value="MFS general substrate transporter like domains"/>
    <property type="match status" value="2"/>
</dbReference>
<keyword evidence="9" id="KW-1185">Reference proteome</keyword>
<keyword evidence="4 6" id="KW-1133">Transmembrane helix</keyword>
<evidence type="ECO:0000256" key="3">
    <source>
        <dbReference type="ARBA" id="ARBA00022692"/>
    </source>
</evidence>
<reference evidence="8 9" key="1">
    <citation type="submission" date="2018-07" db="EMBL/GenBank/DDBJ databases">
        <title>Complete genome sequence of Psychrobacillus sp. PB01, isolated from iceberg, and comparative genome analysis of Psychrobacillus strains.</title>
        <authorList>
            <person name="Lee P.C."/>
        </authorList>
    </citation>
    <scope>NUCLEOTIDE SEQUENCE [LARGE SCALE GENOMIC DNA]</scope>
    <source>
        <strain evidence="8 9">PB01</strain>
    </source>
</reference>
<dbReference type="PROSITE" id="PS50850">
    <property type="entry name" value="MFS"/>
    <property type="match status" value="1"/>
</dbReference>
<evidence type="ECO:0000256" key="6">
    <source>
        <dbReference type="SAM" id="Phobius"/>
    </source>
</evidence>
<evidence type="ECO:0000256" key="2">
    <source>
        <dbReference type="ARBA" id="ARBA00022448"/>
    </source>
</evidence>
<feature type="transmembrane region" description="Helical" evidence="6">
    <location>
        <begin position="306"/>
        <end position="327"/>
    </location>
</feature>
<feature type="transmembrane region" description="Helical" evidence="6">
    <location>
        <begin position="43"/>
        <end position="64"/>
    </location>
</feature>
<dbReference type="InterPro" id="IPR011701">
    <property type="entry name" value="MFS"/>
</dbReference>
<feature type="transmembrane region" description="Helical" evidence="6">
    <location>
        <begin position="76"/>
        <end position="95"/>
    </location>
</feature>
<evidence type="ECO:0000259" key="7">
    <source>
        <dbReference type="PROSITE" id="PS50850"/>
    </source>
</evidence>
<dbReference type="Proteomes" id="UP000325517">
    <property type="component" value="Chromosome"/>
</dbReference>
<evidence type="ECO:0000256" key="1">
    <source>
        <dbReference type="ARBA" id="ARBA00004651"/>
    </source>
</evidence>
<dbReference type="InterPro" id="IPR052524">
    <property type="entry name" value="MFS_Cyanate_Porter"/>
</dbReference>
<feature type="transmembrane region" description="Helical" evidence="6">
    <location>
        <begin position="165"/>
        <end position="189"/>
    </location>
</feature>
<dbReference type="GO" id="GO:0022857">
    <property type="term" value="F:transmembrane transporter activity"/>
    <property type="evidence" value="ECO:0007669"/>
    <property type="project" value="InterPro"/>
</dbReference>
<keyword evidence="5 6" id="KW-0472">Membrane</keyword>
<comment type="subcellular location">
    <subcellularLocation>
        <location evidence="1">Cell membrane</location>
        <topology evidence="1">Multi-pass membrane protein</topology>
    </subcellularLocation>
</comment>
<accession>A0A5J6SLG3</accession>
<dbReference type="PANTHER" id="PTHR23523">
    <property type="match status" value="1"/>
</dbReference>
<dbReference type="AlphaFoldDB" id="A0A5J6SLG3"/>
<feature type="transmembrane region" description="Helical" evidence="6">
    <location>
        <begin position="347"/>
        <end position="363"/>
    </location>
</feature>
<evidence type="ECO:0000313" key="8">
    <source>
        <dbReference type="EMBL" id="QFF98609.1"/>
    </source>
</evidence>
<keyword evidence="2" id="KW-0813">Transport</keyword>
<dbReference type="GO" id="GO:0005886">
    <property type="term" value="C:plasma membrane"/>
    <property type="evidence" value="ECO:0007669"/>
    <property type="project" value="UniProtKB-SubCell"/>
</dbReference>
<keyword evidence="3 6" id="KW-0812">Transmembrane</keyword>
<dbReference type="SUPFAM" id="SSF103473">
    <property type="entry name" value="MFS general substrate transporter"/>
    <property type="match status" value="1"/>
</dbReference>